<dbReference type="EMBL" id="JACIIV010000056">
    <property type="protein sequence ID" value="MBB6229492.1"/>
    <property type="molecule type" value="Genomic_DNA"/>
</dbReference>
<reference evidence="1 2" key="1">
    <citation type="submission" date="2020-08" db="EMBL/GenBank/DDBJ databases">
        <title>Genomic Encyclopedia of Type Strains, Phase IV (KMG-IV): sequencing the most valuable type-strain genomes for metagenomic binning, comparative biology and taxonomic classification.</title>
        <authorList>
            <person name="Goeker M."/>
        </authorList>
    </citation>
    <scope>NUCLEOTIDE SEQUENCE [LARGE SCALE GENOMIC DNA]</scope>
    <source>
        <strain evidence="1 2">DSM 102189</strain>
    </source>
</reference>
<sequence length="104" mass="12090">MQTFAASATLPSMDIQEVKVLLSPDQYGRVAIVRRSDGRFCLYQHWHWTRETQVAFHVEPVEDRRWTVDSTTEMYEGVEPLSRLYGTVEDAERQARRMLGLNDG</sequence>
<dbReference type="RefSeq" id="WP_184203226.1">
    <property type="nucleotide sequence ID" value="NZ_JACIIV010000056.1"/>
</dbReference>
<proteinExistence type="predicted"/>
<accession>A0A841LJT3</accession>
<evidence type="ECO:0000313" key="1">
    <source>
        <dbReference type="EMBL" id="MBB6229492.1"/>
    </source>
</evidence>
<dbReference type="AlphaFoldDB" id="A0A841LJT3"/>
<organism evidence="1 2">
    <name type="scientific">Polymorphobacter multimanifer</name>
    <dbReference type="NCBI Taxonomy" id="1070431"/>
    <lineage>
        <taxon>Bacteria</taxon>
        <taxon>Pseudomonadati</taxon>
        <taxon>Pseudomonadota</taxon>
        <taxon>Alphaproteobacteria</taxon>
        <taxon>Sphingomonadales</taxon>
        <taxon>Sphingosinicellaceae</taxon>
        <taxon>Polymorphobacter</taxon>
    </lineage>
</organism>
<dbReference type="Proteomes" id="UP000538147">
    <property type="component" value="Unassembled WGS sequence"/>
</dbReference>
<name>A0A841LJT3_9SPHN</name>
<evidence type="ECO:0000313" key="2">
    <source>
        <dbReference type="Proteomes" id="UP000538147"/>
    </source>
</evidence>
<gene>
    <name evidence="1" type="ORF">FHS79_003695</name>
</gene>
<protein>
    <submittedName>
        <fullName evidence="1">Uncharacterized protein</fullName>
    </submittedName>
</protein>
<comment type="caution">
    <text evidence="1">The sequence shown here is derived from an EMBL/GenBank/DDBJ whole genome shotgun (WGS) entry which is preliminary data.</text>
</comment>
<keyword evidence="2" id="KW-1185">Reference proteome</keyword>